<evidence type="ECO:0000259" key="1">
    <source>
        <dbReference type="Pfam" id="PF24722"/>
    </source>
</evidence>
<feature type="domain" description="DUF7674" evidence="1">
    <location>
        <begin position="10"/>
        <end position="114"/>
    </location>
</feature>
<dbReference type="STRING" id="1079859.SAMN04515674_102275"/>
<evidence type="ECO:0000313" key="3">
    <source>
        <dbReference type="Proteomes" id="UP000199306"/>
    </source>
</evidence>
<dbReference type="EMBL" id="FOXH01000002">
    <property type="protein sequence ID" value="SFP28953.1"/>
    <property type="molecule type" value="Genomic_DNA"/>
</dbReference>
<proteinExistence type="predicted"/>
<evidence type="ECO:0000313" key="2">
    <source>
        <dbReference type="EMBL" id="SFP28953.1"/>
    </source>
</evidence>
<dbReference type="Proteomes" id="UP000199306">
    <property type="component" value="Unassembled WGS sequence"/>
</dbReference>
<gene>
    <name evidence="2" type="ORF">SAMN04515674_102275</name>
</gene>
<dbReference type="InterPro" id="IPR056091">
    <property type="entry name" value="DUF7674"/>
</dbReference>
<dbReference type="OrthoDB" id="707611at2"/>
<name>A0A1I5P4Q5_9BACT</name>
<dbReference type="Pfam" id="PF24722">
    <property type="entry name" value="DUF7674"/>
    <property type="match status" value="1"/>
</dbReference>
<dbReference type="RefSeq" id="WP_092012813.1">
    <property type="nucleotide sequence ID" value="NZ_FOXH01000002.1"/>
</dbReference>
<accession>A0A1I5P4Q5</accession>
<organism evidence="2 3">
    <name type="scientific">Pseudarcicella hirudinis</name>
    <dbReference type="NCBI Taxonomy" id="1079859"/>
    <lineage>
        <taxon>Bacteria</taxon>
        <taxon>Pseudomonadati</taxon>
        <taxon>Bacteroidota</taxon>
        <taxon>Cytophagia</taxon>
        <taxon>Cytophagales</taxon>
        <taxon>Flectobacillaceae</taxon>
        <taxon>Pseudarcicella</taxon>
    </lineage>
</organism>
<protein>
    <recommendedName>
        <fullName evidence="1">DUF7674 domain-containing protein</fullName>
    </recommendedName>
</protein>
<keyword evidence="3" id="KW-1185">Reference proteome</keyword>
<dbReference type="AlphaFoldDB" id="A0A1I5P4Q5"/>
<sequence length="119" mass="13469">MISQYEVPGLIQDEFPQLTSQLHTSKTALDVYKSVQCFAGFTKEAVKEHNFSLSKKCFKLAEKLYNNGDLILKSVIENNFIYTFSSYMSGSKSDIILIKSIIPTAFYAIYLKQVMQSGC</sequence>
<reference evidence="3" key="1">
    <citation type="submission" date="2016-10" db="EMBL/GenBank/DDBJ databases">
        <authorList>
            <person name="Varghese N."/>
            <person name="Submissions S."/>
        </authorList>
    </citation>
    <scope>NUCLEOTIDE SEQUENCE [LARGE SCALE GENOMIC DNA]</scope>
    <source>
        <strain evidence="3">E92,LMG 26720,CCM 7988</strain>
    </source>
</reference>